<proteinExistence type="predicted"/>
<sequence>MYFSGGRNTPQAFHLRCCIILNQAFRGGLEEQRPTRNSFFVEQASCLFLRMLQDVSFIQLDCKI</sequence>
<evidence type="ECO:0000313" key="1">
    <source>
        <dbReference type="EMBL" id="CAA9418375.1"/>
    </source>
</evidence>
<organism evidence="1">
    <name type="scientific">uncultured Microcoleus sp</name>
    <dbReference type="NCBI Taxonomy" id="259945"/>
    <lineage>
        <taxon>Bacteria</taxon>
        <taxon>Bacillati</taxon>
        <taxon>Cyanobacteriota</taxon>
        <taxon>Cyanophyceae</taxon>
        <taxon>Oscillatoriophycideae</taxon>
        <taxon>Oscillatoriales</taxon>
        <taxon>Microcoleaceae</taxon>
        <taxon>Microcoleus</taxon>
        <taxon>environmental samples</taxon>
    </lineage>
</organism>
<dbReference type="EMBL" id="CADCTZ010001794">
    <property type="protein sequence ID" value="CAA9418375.1"/>
    <property type="molecule type" value="Genomic_DNA"/>
</dbReference>
<gene>
    <name evidence="1" type="ORF">AVDCRST_MAG84-6997</name>
</gene>
<name>A0A6J4PJZ2_9CYAN</name>
<accession>A0A6J4PJZ2</accession>
<dbReference type="AlphaFoldDB" id="A0A6J4PJZ2"/>
<reference evidence="1" key="1">
    <citation type="submission" date="2020-02" db="EMBL/GenBank/DDBJ databases">
        <authorList>
            <person name="Meier V. D."/>
        </authorList>
    </citation>
    <scope>NUCLEOTIDE SEQUENCE</scope>
    <source>
        <strain evidence="1">AVDCRST_MAG84</strain>
    </source>
</reference>
<protein>
    <submittedName>
        <fullName evidence="1">Uncharacterized protein</fullName>
    </submittedName>
</protein>